<proteinExistence type="predicted"/>
<comment type="caution">
    <text evidence="2">The sequence shown here is derived from an EMBL/GenBank/DDBJ whole genome shotgun (WGS) entry which is preliminary data.</text>
</comment>
<dbReference type="AlphaFoldDB" id="A0AAD2JHZ5"/>
<dbReference type="EMBL" id="CAKOGP040001803">
    <property type="protein sequence ID" value="CAJ1952226.1"/>
    <property type="molecule type" value="Genomic_DNA"/>
</dbReference>
<dbReference type="Proteomes" id="UP001295423">
    <property type="component" value="Unassembled WGS sequence"/>
</dbReference>
<name>A0AAD2JHZ5_9STRA</name>
<reference evidence="2" key="1">
    <citation type="submission" date="2023-08" db="EMBL/GenBank/DDBJ databases">
        <authorList>
            <person name="Audoor S."/>
            <person name="Bilcke G."/>
        </authorList>
    </citation>
    <scope>NUCLEOTIDE SEQUENCE</scope>
</reference>
<feature type="compositionally biased region" description="Basic residues" evidence="1">
    <location>
        <begin position="146"/>
        <end position="156"/>
    </location>
</feature>
<evidence type="ECO:0000256" key="1">
    <source>
        <dbReference type="SAM" id="MobiDB-lite"/>
    </source>
</evidence>
<keyword evidence="3" id="KW-1185">Reference proteome</keyword>
<feature type="compositionally biased region" description="Basic residues" evidence="1">
    <location>
        <begin position="57"/>
        <end position="67"/>
    </location>
</feature>
<gene>
    <name evidence="2" type="ORF">CYCCA115_LOCUS13445</name>
</gene>
<protein>
    <submittedName>
        <fullName evidence="2">Uncharacterized protein</fullName>
    </submittedName>
</protein>
<sequence length="167" mass="19048">MTSVLPQGDIIGMKRCNTSIMPTRQTNVAQLQGFYWPRYVTLPVSSNKSKPSEKVKPAKAMRPRKNSFSKERQQIEACLKLLPKTSLDFDILATLSPQPETFLHNSGPEERQPQHSYAWNPVSRREALNSKNSSLKYVSRMVPVKVSRKHSPRKGLRRADKRPMCKG</sequence>
<feature type="region of interest" description="Disordered" evidence="1">
    <location>
        <begin position="139"/>
        <end position="167"/>
    </location>
</feature>
<evidence type="ECO:0000313" key="2">
    <source>
        <dbReference type="EMBL" id="CAJ1952226.1"/>
    </source>
</evidence>
<feature type="region of interest" description="Disordered" evidence="1">
    <location>
        <begin position="46"/>
        <end position="71"/>
    </location>
</feature>
<feature type="compositionally biased region" description="Basic and acidic residues" evidence="1">
    <location>
        <begin position="157"/>
        <end position="167"/>
    </location>
</feature>
<organism evidence="2 3">
    <name type="scientific">Cylindrotheca closterium</name>
    <dbReference type="NCBI Taxonomy" id="2856"/>
    <lineage>
        <taxon>Eukaryota</taxon>
        <taxon>Sar</taxon>
        <taxon>Stramenopiles</taxon>
        <taxon>Ochrophyta</taxon>
        <taxon>Bacillariophyta</taxon>
        <taxon>Bacillariophyceae</taxon>
        <taxon>Bacillariophycidae</taxon>
        <taxon>Bacillariales</taxon>
        <taxon>Bacillariaceae</taxon>
        <taxon>Cylindrotheca</taxon>
    </lineage>
</organism>
<evidence type="ECO:0000313" key="3">
    <source>
        <dbReference type="Proteomes" id="UP001295423"/>
    </source>
</evidence>
<accession>A0AAD2JHZ5</accession>